<dbReference type="AlphaFoldDB" id="A0A6N7Q2N5"/>
<dbReference type="SUPFAM" id="SSF49879">
    <property type="entry name" value="SMAD/FHA domain"/>
    <property type="match status" value="1"/>
</dbReference>
<dbReference type="SMART" id="SM00240">
    <property type="entry name" value="FHA"/>
    <property type="match status" value="1"/>
</dbReference>
<evidence type="ECO:0000259" key="5">
    <source>
        <dbReference type="PROSITE" id="PS50045"/>
    </source>
</evidence>
<dbReference type="SUPFAM" id="SSF52540">
    <property type="entry name" value="P-loop containing nucleoside triphosphate hydrolases"/>
    <property type="match status" value="1"/>
</dbReference>
<dbReference type="PROSITE" id="PS50045">
    <property type="entry name" value="SIGMA54_INTERACT_4"/>
    <property type="match status" value="1"/>
</dbReference>
<dbReference type="InterPro" id="IPR027417">
    <property type="entry name" value="P-loop_NTPase"/>
</dbReference>
<dbReference type="PANTHER" id="PTHR32071">
    <property type="entry name" value="TRANSCRIPTIONAL REGULATORY PROTEIN"/>
    <property type="match status" value="1"/>
</dbReference>
<dbReference type="Gene3D" id="3.40.50.300">
    <property type="entry name" value="P-loop containing nucleotide triphosphate hydrolases"/>
    <property type="match status" value="1"/>
</dbReference>
<evidence type="ECO:0000256" key="3">
    <source>
        <dbReference type="SAM" id="MobiDB-lite"/>
    </source>
</evidence>
<keyword evidence="2" id="KW-0067">ATP-binding</keyword>
<feature type="compositionally biased region" description="Basic residues" evidence="3">
    <location>
        <begin position="26"/>
        <end position="38"/>
    </location>
</feature>
<dbReference type="Gene3D" id="1.10.8.60">
    <property type="match status" value="1"/>
</dbReference>
<dbReference type="InterPro" id="IPR000253">
    <property type="entry name" value="FHA_dom"/>
</dbReference>
<gene>
    <name evidence="6" type="ORF">GF068_36840</name>
</gene>
<dbReference type="CDD" id="cd00060">
    <property type="entry name" value="FHA"/>
    <property type="match status" value="1"/>
</dbReference>
<organism evidence="6 7">
    <name type="scientific">Polyangium spumosum</name>
    <dbReference type="NCBI Taxonomy" id="889282"/>
    <lineage>
        <taxon>Bacteria</taxon>
        <taxon>Pseudomonadati</taxon>
        <taxon>Myxococcota</taxon>
        <taxon>Polyangia</taxon>
        <taxon>Polyangiales</taxon>
        <taxon>Polyangiaceae</taxon>
        <taxon>Polyangium</taxon>
    </lineage>
</organism>
<evidence type="ECO:0000256" key="2">
    <source>
        <dbReference type="ARBA" id="ARBA00022840"/>
    </source>
</evidence>
<dbReference type="PROSITE" id="PS00676">
    <property type="entry name" value="SIGMA54_INTERACT_2"/>
    <property type="match status" value="1"/>
</dbReference>
<dbReference type="Gene3D" id="2.60.200.20">
    <property type="match status" value="1"/>
</dbReference>
<dbReference type="Gene3D" id="1.10.10.60">
    <property type="entry name" value="Homeodomain-like"/>
    <property type="match status" value="1"/>
</dbReference>
<dbReference type="Pfam" id="PF00498">
    <property type="entry name" value="FHA"/>
    <property type="match status" value="1"/>
</dbReference>
<accession>A0A6N7Q2N5</accession>
<dbReference type="InterPro" id="IPR002078">
    <property type="entry name" value="Sigma_54_int"/>
</dbReference>
<dbReference type="Proteomes" id="UP000440224">
    <property type="component" value="Unassembled WGS sequence"/>
</dbReference>
<feature type="region of interest" description="Disordered" evidence="3">
    <location>
        <begin position="1"/>
        <end position="68"/>
    </location>
</feature>
<dbReference type="InterPro" id="IPR008984">
    <property type="entry name" value="SMAD_FHA_dom_sf"/>
</dbReference>
<dbReference type="Pfam" id="PF00158">
    <property type="entry name" value="Sigma54_activat"/>
    <property type="match status" value="1"/>
</dbReference>
<comment type="caution">
    <text evidence="6">The sequence shown here is derived from an EMBL/GenBank/DDBJ whole genome shotgun (WGS) entry which is preliminary data.</text>
</comment>
<sequence length="536" mass="57890">MARRAPLLRPRRRAALDRHVVLHPARAPRRAPRRHGGRGARGGGGVPSPRRDHVDERHHAAGESRYHRATMNQPVTMTEELPEHELSARSHRLPFLFVVMHCDNPSLGGARYCLSGVDGITIGRGPSREVSRVDEGGARTLVLRLPSPSVSKAHARLVRKGAAWFLEDLGSKNGSCVNGERVSRAPIQDGDLIEVGSVVLRHRAALPVSGDEALDLDSASRAPEVTGYMSLDPAIATDLAALARVARLPITTLLLGETGTGKEVLAKGMHALSGRRGPFVAVNCGALPSSLLESQLFGHVRGSFTGAQRDEPGYIRSAEGGTLFLDEIGDMPLHAQAALLRVLQEREVVPVGGARPTRVDVRVIAATNQPLDTLCLEGEFRTDLLARLSGYQHTLPPLRERIEDLGLLIGDLLRRSNIPGAPSARLSVRVARRLLSHTWPLNIRELENVLTVAVALAEGGVVELSNLPESVTTAPVQLAPSGGLSSSPGELREQLVSLLQKHQGNVSSVARVTGKSRMQIHRWMQKFGIHPDDFRG</sequence>
<keyword evidence="1" id="KW-0547">Nucleotide-binding</keyword>
<dbReference type="InterPro" id="IPR003593">
    <property type="entry name" value="AAA+_ATPase"/>
</dbReference>
<name>A0A6N7Q2N5_9BACT</name>
<dbReference type="GO" id="GO:0006355">
    <property type="term" value="P:regulation of DNA-templated transcription"/>
    <property type="evidence" value="ECO:0007669"/>
    <property type="project" value="InterPro"/>
</dbReference>
<protein>
    <submittedName>
        <fullName evidence="6">FHA domain-containing protein</fullName>
    </submittedName>
</protein>
<dbReference type="OrthoDB" id="5482472at2"/>
<evidence type="ECO:0000313" key="7">
    <source>
        <dbReference type="Proteomes" id="UP000440224"/>
    </source>
</evidence>
<feature type="compositionally biased region" description="Basic and acidic residues" evidence="3">
    <location>
        <begin position="49"/>
        <end position="66"/>
    </location>
</feature>
<feature type="domain" description="Sigma-54 factor interaction" evidence="5">
    <location>
        <begin position="228"/>
        <end position="455"/>
    </location>
</feature>
<evidence type="ECO:0000313" key="6">
    <source>
        <dbReference type="EMBL" id="MRG97456.1"/>
    </source>
</evidence>
<keyword evidence="7" id="KW-1185">Reference proteome</keyword>
<dbReference type="SMART" id="SM00382">
    <property type="entry name" value="AAA"/>
    <property type="match status" value="1"/>
</dbReference>
<dbReference type="InterPro" id="IPR058031">
    <property type="entry name" value="AAA_lid_NorR"/>
</dbReference>
<dbReference type="FunFam" id="3.40.50.300:FF:000006">
    <property type="entry name" value="DNA-binding transcriptional regulator NtrC"/>
    <property type="match status" value="1"/>
</dbReference>
<dbReference type="Pfam" id="PF25601">
    <property type="entry name" value="AAA_lid_14"/>
    <property type="match status" value="1"/>
</dbReference>
<dbReference type="EMBL" id="WJIE01000017">
    <property type="protein sequence ID" value="MRG97456.1"/>
    <property type="molecule type" value="Genomic_DNA"/>
</dbReference>
<reference evidence="6 7" key="1">
    <citation type="submission" date="2019-10" db="EMBL/GenBank/DDBJ databases">
        <title>A soil myxobacterium in the family Polyangiaceae.</title>
        <authorList>
            <person name="Li Y."/>
            <person name="Wang J."/>
        </authorList>
    </citation>
    <scope>NUCLEOTIDE SEQUENCE [LARGE SCALE GENOMIC DNA]</scope>
    <source>
        <strain evidence="6 7">DSM 14734</strain>
    </source>
</reference>
<dbReference type="PANTHER" id="PTHR32071:SF77">
    <property type="entry name" value="TRANSCRIPTIONAL REGULATORY PROTEIN"/>
    <property type="match status" value="1"/>
</dbReference>
<dbReference type="PROSITE" id="PS50006">
    <property type="entry name" value="FHA_DOMAIN"/>
    <property type="match status" value="1"/>
</dbReference>
<dbReference type="InterPro" id="IPR025943">
    <property type="entry name" value="Sigma_54_int_dom_ATP-bd_2"/>
</dbReference>
<evidence type="ECO:0000259" key="4">
    <source>
        <dbReference type="PROSITE" id="PS50006"/>
    </source>
</evidence>
<dbReference type="CDD" id="cd00009">
    <property type="entry name" value="AAA"/>
    <property type="match status" value="1"/>
</dbReference>
<proteinExistence type="predicted"/>
<dbReference type="GO" id="GO:0005524">
    <property type="term" value="F:ATP binding"/>
    <property type="evidence" value="ECO:0007669"/>
    <property type="project" value="UniProtKB-KW"/>
</dbReference>
<feature type="domain" description="FHA" evidence="4">
    <location>
        <begin position="120"/>
        <end position="182"/>
    </location>
</feature>
<evidence type="ECO:0000256" key="1">
    <source>
        <dbReference type="ARBA" id="ARBA00022741"/>
    </source>
</evidence>